<reference evidence="3 4" key="1">
    <citation type="submission" date="2017-06" db="EMBL/GenBank/DDBJ databases">
        <title>Ant-infecting Ophiocordyceps genomes reveal a high diversity of potential behavioral manipulation genes and a possible major role for enterotoxins.</title>
        <authorList>
            <person name="De Bekker C."/>
            <person name="Evans H.C."/>
            <person name="Brachmann A."/>
            <person name="Hughes D.P."/>
        </authorList>
    </citation>
    <scope>NUCLEOTIDE SEQUENCE [LARGE SCALE GENOMIC DNA]</scope>
    <source>
        <strain evidence="3 4">Map16</strain>
    </source>
</reference>
<dbReference type="AlphaFoldDB" id="A0A2C5ZFH0"/>
<gene>
    <name evidence="3" type="ORF">CDD80_7259</name>
</gene>
<organism evidence="3 4">
    <name type="scientific">Ophiocordyceps camponoti-rufipedis</name>
    <dbReference type="NCBI Taxonomy" id="2004952"/>
    <lineage>
        <taxon>Eukaryota</taxon>
        <taxon>Fungi</taxon>
        <taxon>Dikarya</taxon>
        <taxon>Ascomycota</taxon>
        <taxon>Pezizomycotina</taxon>
        <taxon>Sordariomycetes</taxon>
        <taxon>Hypocreomycetidae</taxon>
        <taxon>Hypocreales</taxon>
        <taxon>Ophiocordycipitaceae</taxon>
        <taxon>Ophiocordyceps</taxon>
    </lineage>
</organism>
<feature type="signal peptide" evidence="2">
    <location>
        <begin position="1"/>
        <end position="18"/>
    </location>
</feature>
<sequence>MKFSAVLAFLTSVGLVSSHMRLQPRGAKSKNLNGAKIVSTIKGSIGRAIAQSQATRGRRNKSYRKGRYPYPD</sequence>
<comment type="caution">
    <text evidence="3">The sequence shown here is derived from an EMBL/GenBank/DDBJ whole genome shotgun (WGS) entry which is preliminary data.</text>
</comment>
<keyword evidence="2" id="KW-0732">Signal</keyword>
<dbReference type="EMBL" id="NJES01000089">
    <property type="protein sequence ID" value="PHH78174.1"/>
    <property type="molecule type" value="Genomic_DNA"/>
</dbReference>
<protein>
    <submittedName>
        <fullName evidence="3">Uncharacterized protein</fullName>
    </submittedName>
</protein>
<evidence type="ECO:0000313" key="4">
    <source>
        <dbReference type="Proteomes" id="UP000226431"/>
    </source>
</evidence>
<evidence type="ECO:0000313" key="3">
    <source>
        <dbReference type="EMBL" id="PHH78174.1"/>
    </source>
</evidence>
<evidence type="ECO:0000256" key="1">
    <source>
        <dbReference type="SAM" id="MobiDB-lite"/>
    </source>
</evidence>
<keyword evidence="4" id="KW-1185">Reference proteome</keyword>
<accession>A0A2C5ZFH0</accession>
<dbReference type="Proteomes" id="UP000226431">
    <property type="component" value="Unassembled WGS sequence"/>
</dbReference>
<feature type="region of interest" description="Disordered" evidence="1">
    <location>
        <begin position="49"/>
        <end position="72"/>
    </location>
</feature>
<evidence type="ECO:0000256" key="2">
    <source>
        <dbReference type="SAM" id="SignalP"/>
    </source>
</evidence>
<name>A0A2C5ZFH0_9HYPO</name>
<proteinExistence type="predicted"/>
<feature type="compositionally biased region" description="Basic residues" evidence="1">
    <location>
        <begin position="56"/>
        <end position="72"/>
    </location>
</feature>
<dbReference type="OrthoDB" id="10333612at2759"/>
<feature type="chain" id="PRO_5012089850" evidence="2">
    <location>
        <begin position="19"/>
        <end position="72"/>
    </location>
</feature>